<sequence>MTTRSVCLLAHQWLSLAVFAFLGGPLTYAYIPASPSNVTAIEGNSTDASHLTMQWYGGGYQEGVRYDLVGADSEGISEGVMVHFSEEGLSNETTSTPWIALIACDANATDASQNFDVFTLARDRGAVSALLYSLYSETCVIAPVYADPATFDHVLDIFTATSLNGSLNIETQYKNAGAPLYAFDASALNASASAVNATLTTGEVTSPGLVYALLVAGNATSSPSLRSSPANGTGGDGGNSTGDAGGNGTAAGQASATTSLRSGICQASFALSLCAFAVGVLLC</sequence>
<evidence type="ECO:0000313" key="4">
    <source>
        <dbReference type="Proteomes" id="UP000703269"/>
    </source>
</evidence>
<dbReference type="EMBL" id="BPQB01000025">
    <property type="protein sequence ID" value="GJE92148.1"/>
    <property type="molecule type" value="Genomic_DNA"/>
</dbReference>
<dbReference type="Proteomes" id="UP000703269">
    <property type="component" value="Unassembled WGS sequence"/>
</dbReference>
<accession>A0A9P3GA08</accession>
<comment type="caution">
    <text evidence="3">The sequence shown here is derived from an EMBL/GenBank/DDBJ whole genome shotgun (WGS) entry which is preliminary data.</text>
</comment>
<dbReference type="OrthoDB" id="8062037at2759"/>
<protein>
    <submittedName>
        <fullName evidence="3">Uncharacterized protein</fullName>
    </submittedName>
</protein>
<dbReference type="AlphaFoldDB" id="A0A9P3GA08"/>
<organism evidence="3 4">
    <name type="scientific">Phanerochaete sordida</name>
    <dbReference type="NCBI Taxonomy" id="48140"/>
    <lineage>
        <taxon>Eukaryota</taxon>
        <taxon>Fungi</taxon>
        <taxon>Dikarya</taxon>
        <taxon>Basidiomycota</taxon>
        <taxon>Agaricomycotina</taxon>
        <taxon>Agaricomycetes</taxon>
        <taxon>Polyporales</taxon>
        <taxon>Phanerochaetaceae</taxon>
        <taxon>Phanerochaete</taxon>
    </lineage>
</organism>
<name>A0A9P3GA08_9APHY</name>
<feature type="region of interest" description="Disordered" evidence="1">
    <location>
        <begin position="221"/>
        <end position="252"/>
    </location>
</feature>
<proteinExistence type="predicted"/>
<evidence type="ECO:0000313" key="3">
    <source>
        <dbReference type="EMBL" id="GJE92148.1"/>
    </source>
</evidence>
<reference evidence="3 4" key="1">
    <citation type="submission" date="2021-08" db="EMBL/GenBank/DDBJ databases">
        <title>Draft Genome Sequence of Phanerochaete sordida strain YK-624.</title>
        <authorList>
            <person name="Mori T."/>
            <person name="Dohra H."/>
            <person name="Suzuki T."/>
            <person name="Kawagishi H."/>
            <person name="Hirai H."/>
        </authorList>
    </citation>
    <scope>NUCLEOTIDE SEQUENCE [LARGE SCALE GENOMIC DNA]</scope>
    <source>
        <strain evidence="3 4">YK-624</strain>
    </source>
</reference>
<evidence type="ECO:0000256" key="1">
    <source>
        <dbReference type="SAM" id="MobiDB-lite"/>
    </source>
</evidence>
<keyword evidence="4" id="KW-1185">Reference proteome</keyword>
<feature type="signal peptide" evidence="2">
    <location>
        <begin position="1"/>
        <end position="29"/>
    </location>
</feature>
<feature type="compositionally biased region" description="Gly residues" evidence="1">
    <location>
        <begin position="232"/>
        <end position="249"/>
    </location>
</feature>
<feature type="chain" id="PRO_5040184274" evidence="2">
    <location>
        <begin position="30"/>
        <end position="283"/>
    </location>
</feature>
<gene>
    <name evidence="3" type="ORF">PsYK624_083010</name>
</gene>
<keyword evidence="2" id="KW-0732">Signal</keyword>
<evidence type="ECO:0000256" key="2">
    <source>
        <dbReference type="SAM" id="SignalP"/>
    </source>
</evidence>